<gene>
    <name evidence="6" type="ORF">IDH45_25350</name>
</gene>
<dbReference type="PANTHER" id="PTHR43280">
    <property type="entry name" value="ARAC-FAMILY TRANSCRIPTIONAL REGULATOR"/>
    <property type="match status" value="1"/>
</dbReference>
<dbReference type="Pfam" id="PF12833">
    <property type="entry name" value="HTH_18"/>
    <property type="match status" value="1"/>
</dbReference>
<keyword evidence="1" id="KW-0805">Transcription regulation</keyword>
<accession>A0A927CD81</accession>
<dbReference type="Gene3D" id="1.10.10.60">
    <property type="entry name" value="Homeodomain-like"/>
    <property type="match status" value="2"/>
</dbReference>
<evidence type="ECO:0000313" key="6">
    <source>
        <dbReference type="EMBL" id="MBD2865314.1"/>
    </source>
</evidence>
<evidence type="ECO:0000259" key="5">
    <source>
        <dbReference type="PROSITE" id="PS01124"/>
    </source>
</evidence>
<feature type="region of interest" description="Disordered" evidence="4">
    <location>
        <begin position="1"/>
        <end position="20"/>
    </location>
</feature>
<dbReference type="Pfam" id="PF02311">
    <property type="entry name" value="AraC_binding"/>
    <property type="match status" value="1"/>
</dbReference>
<dbReference type="Gene3D" id="2.60.120.10">
    <property type="entry name" value="Jelly Rolls"/>
    <property type="match status" value="1"/>
</dbReference>
<dbReference type="GO" id="GO:0043565">
    <property type="term" value="F:sequence-specific DNA binding"/>
    <property type="evidence" value="ECO:0007669"/>
    <property type="project" value="InterPro"/>
</dbReference>
<sequence length="281" mass="32412">MRVRTFNSHTLHPDDIGNNGGTHPHSELLYITRGQAHLEWTGETYICAAPCLFLLTPNTPHRLQCHRTPIDFWFIELHVEEGDRFATSEQAIRWNRLQRNADYSSPGMTAIAHTIEALVRSLEAKYAGDGEYDEEIVLLDIQKIIRLVQNRLRTNKRTVFDAHYKSTRELAQTLMRHMESNYFEPIDLAALSLQVHFNPSYLARVFKSETGVTPMQYLSNLRLSAATSFLIHTEMGIQQIAEETGFNSIHYFSRLFKRTYGVSPQQWRAKRRSAAEESADQ</sequence>
<protein>
    <submittedName>
        <fullName evidence="6">Helix-turn-helix transcriptional regulator</fullName>
    </submittedName>
</protein>
<proteinExistence type="predicted"/>
<dbReference type="AlphaFoldDB" id="A0A927CD81"/>
<dbReference type="GO" id="GO:0003700">
    <property type="term" value="F:DNA-binding transcription factor activity"/>
    <property type="evidence" value="ECO:0007669"/>
    <property type="project" value="InterPro"/>
</dbReference>
<evidence type="ECO:0000256" key="2">
    <source>
        <dbReference type="ARBA" id="ARBA00023125"/>
    </source>
</evidence>
<dbReference type="PRINTS" id="PR00032">
    <property type="entry name" value="HTHARAC"/>
</dbReference>
<evidence type="ECO:0000256" key="3">
    <source>
        <dbReference type="ARBA" id="ARBA00023163"/>
    </source>
</evidence>
<keyword evidence="7" id="KW-1185">Reference proteome</keyword>
<dbReference type="PROSITE" id="PS01124">
    <property type="entry name" value="HTH_ARAC_FAMILY_2"/>
    <property type="match status" value="1"/>
</dbReference>
<dbReference type="RefSeq" id="WP_190930933.1">
    <property type="nucleotide sequence ID" value="NZ_JACXJA010000040.1"/>
</dbReference>
<dbReference type="InterPro" id="IPR014710">
    <property type="entry name" value="RmlC-like_jellyroll"/>
</dbReference>
<keyword evidence="2" id="KW-0238">DNA-binding</keyword>
<dbReference type="SMART" id="SM00342">
    <property type="entry name" value="HTH_ARAC"/>
    <property type="match status" value="1"/>
</dbReference>
<evidence type="ECO:0000313" key="7">
    <source>
        <dbReference type="Proteomes" id="UP000639396"/>
    </source>
</evidence>
<comment type="caution">
    <text evidence="6">The sequence shown here is derived from an EMBL/GenBank/DDBJ whole genome shotgun (WGS) entry which is preliminary data.</text>
</comment>
<dbReference type="Proteomes" id="UP000639396">
    <property type="component" value="Unassembled WGS sequence"/>
</dbReference>
<dbReference type="SUPFAM" id="SSF51215">
    <property type="entry name" value="Regulatory protein AraC"/>
    <property type="match status" value="1"/>
</dbReference>
<organism evidence="6 7">
    <name type="scientific">Paenibacillus oceani</name>
    <dbReference type="NCBI Taxonomy" id="2772510"/>
    <lineage>
        <taxon>Bacteria</taxon>
        <taxon>Bacillati</taxon>
        <taxon>Bacillota</taxon>
        <taxon>Bacilli</taxon>
        <taxon>Bacillales</taxon>
        <taxon>Paenibacillaceae</taxon>
        <taxon>Paenibacillus</taxon>
    </lineage>
</organism>
<dbReference type="InterPro" id="IPR018060">
    <property type="entry name" value="HTH_AraC"/>
</dbReference>
<dbReference type="PANTHER" id="PTHR43280:SF2">
    <property type="entry name" value="HTH-TYPE TRANSCRIPTIONAL REGULATOR EXSA"/>
    <property type="match status" value="1"/>
</dbReference>
<dbReference type="PROSITE" id="PS00041">
    <property type="entry name" value="HTH_ARAC_FAMILY_1"/>
    <property type="match status" value="1"/>
</dbReference>
<dbReference type="InterPro" id="IPR037923">
    <property type="entry name" value="HTH-like"/>
</dbReference>
<dbReference type="InterPro" id="IPR003313">
    <property type="entry name" value="AraC-bd"/>
</dbReference>
<dbReference type="SUPFAM" id="SSF46689">
    <property type="entry name" value="Homeodomain-like"/>
    <property type="match status" value="2"/>
</dbReference>
<feature type="domain" description="HTH araC/xylS-type" evidence="5">
    <location>
        <begin position="172"/>
        <end position="270"/>
    </location>
</feature>
<keyword evidence="3" id="KW-0804">Transcription</keyword>
<dbReference type="InterPro" id="IPR018062">
    <property type="entry name" value="HTH_AraC-typ_CS"/>
</dbReference>
<reference evidence="6" key="1">
    <citation type="submission" date="2020-09" db="EMBL/GenBank/DDBJ databases">
        <title>A novel bacterium of genus Paenibacillus, isolated from South China Sea.</title>
        <authorList>
            <person name="Huang H."/>
            <person name="Mo K."/>
            <person name="Hu Y."/>
        </authorList>
    </citation>
    <scope>NUCLEOTIDE SEQUENCE</scope>
    <source>
        <strain evidence="6">IB182363</strain>
    </source>
</reference>
<name>A0A927CD81_9BACL</name>
<dbReference type="InterPro" id="IPR020449">
    <property type="entry name" value="Tscrpt_reg_AraC-type_HTH"/>
</dbReference>
<evidence type="ECO:0000256" key="4">
    <source>
        <dbReference type="SAM" id="MobiDB-lite"/>
    </source>
</evidence>
<evidence type="ECO:0000256" key="1">
    <source>
        <dbReference type="ARBA" id="ARBA00023015"/>
    </source>
</evidence>
<feature type="compositionally biased region" description="Polar residues" evidence="4">
    <location>
        <begin position="1"/>
        <end position="10"/>
    </location>
</feature>
<dbReference type="EMBL" id="JACXJA010000040">
    <property type="protein sequence ID" value="MBD2865314.1"/>
    <property type="molecule type" value="Genomic_DNA"/>
</dbReference>
<dbReference type="InterPro" id="IPR009057">
    <property type="entry name" value="Homeodomain-like_sf"/>
</dbReference>